<evidence type="ECO:0000313" key="7">
    <source>
        <dbReference type="EMBL" id="GGI70719.1"/>
    </source>
</evidence>
<reference evidence="6" key="4">
    <citation type="journal article" date="2023" name="Microbiol. Resour. Announc.">
        <title>Complete Genome Sequence of Vulcanisaeta souniana Strain IC-059, a Hyperthermophilic Archaeon Isolated from Hot Spring Water in Japan.</title>
        <authorList>
            <person name="Kato S."/>
            <person name="Itoh T."/>
            <person name="Wu L."/>
            <person name="Ma J."/>
            <person name="Ohkuma M."/>
        </authorList>
    </citation>
    <scope>NUCLEOTIDE SEQUENCE</scope>
    <source>
        <strain evidence="6">JCM 11219</strain>
    </source>
</reference>
<dbReference type="NCBIfam" id="NF002172">
    <property type="entry name" value="PRK01018.1"/>
    <property type="match status" value="1"/>
</dbReference>
<evidence type="ECO:0000313" key="6">
    <source>
        <dbReference type="EMBL" id="BDR91743.1"/>
    </source>
</evidence>
<evidence type="ECO:0000313" key="8">
    <source>
        <dbReference type="Proteomes" id="UP000657075"/>
    </source>
</evidence>
<keyword evidence="9" id="KW-1185">Reference proteome</keyword>
<accession>A0A830ECC8</accession>
<dbReference type="InterPro" id="IPR004038">
    <property type="entry name" value="Ribosomal_eL8/eL30/eS12/Gad45"/>
</dbReference>
<dbReference type="GO" id="GO:0003735">
    <property type="term" value="F:structural constituent of ribosome"/>
    <property type="evidence" value="ECO:0007669"/>
    <property type="project" value="InterPro"/>
</dbReference>
<dbReference type="InterPro" id="IPR000231">
    <property type="entry name" value="Ribosomal_eL30"/>
</dbReference>
<dbReference type="InterPro" id="IPR039109">
    <property type="entry name" value="Ribosomal_eL30-like"/>
</dbReference>
<evidence type="ECO:0000256" key="1">
    <source>
        <dbReference type="ARBA" id="ARBA00022980"/>
    </source>
</evidence>
<keyword evidence="2 4" id="KW-0687">Ribonucleoprotein</keyword>
<evidence type="ECO:0000256" key="2">
    <source>
        <dbReference type="ARBA" id="ARBA00023274"/>
    </source>
</evidence>
<dbReference type="Gene3D" id="3.30.1330.30">
    <property type="match status" value="1"/>
</dbReference>
<dbReference type="GeneID" id="76206386"/>
<evidence type="ECO:0000256" key="4">
    <source>
        <dbReference type="HAMAP-Rule" id="MF_00481"/>
    </source>
</evidence>
<dbReference type="GO" id="GO:0003723">
    <property type="term" value="F:RNA binding"/>
    <property type="evidence" value="ECO:0007669"/>
    <property type="project" value="InterPro"/>
</dbReference>
<reference evidence="7" key="2">
    <citation type="submission" date="2020-09" db="EMBL/GenBank/DDBJ databases">
        <authorList>
            <person name="Sun Q."/>
            <person name="Ohkuma M."/>
        </authorList>
    </citation>
    <scope>NUCLEOTIDE SEQUENCE</scope>
    <source>
        <strain evidence="7">JCM 11219</strain>
    </source>
</reference>
<dbReference type="AlphaFoldDB" id="A0A830ECC8"/>
<name>A0A830ECC8_9CREN</name>
<dbReference type="SUPFAM" id="SSF55315">
    <property type="entry name" value="L30e-like"/>
    <property type="match status" value="1"/>
</dbReference>
<dbReference type="HAMAP" id="MF_00481">
    <property type="entry name" value="Ribosomal_eL30"/>
    <property type="match status" value="1"/>
</dbReference>
<proteinExistence type="inferred from homology"/>
<gene>
    <name evidence="4" type="primary">rpl30e</name>
    <name evidence="7" type="ORF">GCM10007112_04610</name>
    <name evidence="6" type="ORF">Vsou_08360</name>
</gene>
<evidence type="ECO:0000313" key="9">
    <source>
        <dbReference type="Proteomes" id="UP001060771"/>
    </source>
</evidence>
<dbReference type="Proteomes" id="UP000657075">
    <property type="component" value="Unassembled WGS sequence"/>
</dbReference>
<evidence type="ECO:0000259" key="5">
    <source>
        <dbReference type="Pfam" id="PF01248"/>
    </source>
</evidence>
<keyword evidence="1 4" id="KW-0689">Ribosomal protein</keyword>
<dbReference type="GO" id="GO:0006412">
    <property type="term" value="P:translation"/>
    <property type="evidence" value="ECO:0007669"/>
    <property type="project" value="UniProtKB-UniRule"/>
</dbReference>
<evidence type="ECO:0000256" key="3">
    <source>
        <dbReference type="ARBA" id="ARBA00035231"/>
    </source>
</evidence>
<protein>
    <recommendedName>
        <fullName evidence="3 4">Large ribosomal subunit protein eL30</fullName>
    </recommendedName>
</protein>
<dbReference type="EMBL" id="AP026830">
    <property type="protein sequence ID" value="BDR91743.1"/>
    <property type="molecule type" value="Genomic_DNA"/>
</dbReference>
<dbReference type="EMBL" id="BMNM01000001">
    <property type="protein sequence ID" value="GGI70719.1"/>
    <property type="molecule type" value="Genomic_DNA"/>
</dbReference>
<sequence length="103" mass="11047">MIDISRELQVALNTGKVMLGYKESLKAIVDGSAKLVILSSNAPAELVSTVQYYAKMSNVPIYVFQGSSWDLGAAVRKPFKISTIAIVDPGESNILTLATQRSG</sequence>
<organism evidence="7 8">
    <name type="scientific">Vulcanisaeta souniana JCM 11219</name>
    <dbReference type="NCBI Taxonomy" id="1293586"/>
    <lineage>
        <taxon>Archaea</taxon>
        <taxon>Thermoproteota</taxon>
        <taxon>Thermoprotei</taxon>
        <taxon>Thermoproteales</taxon>
        <taxon>Thermoproteaceae</taxon>
        <taxon>Vulcanisaeta</taxon>
    </lineage>
</organism>
<comment type="similarity">
    <text evidence="4">Belongs to the eukaryotic ribosomal protein eL30 family.</text>
</comment>
<dbReference type="InterPro" id="IPR029064">
    <property type="entry name" value="Ribosomal_eL30-like_sf"/>
</dbReference>
<dbReference type="RefSeq" id="WP_054843450.1">
    <property type="nucleotide sequence ID" value="NZ_AP026830.1"/>
</dbReference>
<reference evidence="7" key="1">
    <citation type="journal article" date="2014" name="Int. J. Syst. Evol. Microbiol.">
        <title>Complete genome sequence of Corynebacterium casei LMG S-19264T (=DSM 44701T), isolated from a smear-ripened cheese.</title>
        <authorList>
            <consortium name="US DOE Joint Genome Institute (JGI-PGF)"/>
            <person name="Walter F."/>
            <person name="Albersmeier A."/>
            <person name="Kalinowski J."/>
            <person name="Ruckert C."/>
        </authorList>
    </citation>
    <scope>NUCLEOTIDE SEQUENCE</scope>
    <source>
        <strain evidence="7">JCM 11219</strain>
    </source>
</reference>
<reference evidence="9" key="3">
    <citation type="submission" date="2022-09" db="EMBL/GenBank/DDBJ databases">
        <title>Complete genome sequence of Vulcanisaeta souniana.</title>
        <authorList>
            <person name="Kato S."/>
            <person name="Itoh T."/>
            <person name="Ohkuma M."/>
        </authorList>
    </citation>
    <scope>NUCLEOTIDE SEQUENCE [LARGE SCALE GENOMIC DNA]</scope>
    <source>
        <strain evidence="9">JCM 11219</strain>
    </source>
</reference>
<dbReference type="GO" id="GO:0022625">
    <property type="term" value="C:cytosolic large ribosomal subunit"/>
    <property type="evidence" value="ECO:0007669"/>
    <property type="project" value="InterPro"/>
</dbReference>
<dbReference type="PANTHER" id="PTHR11449">
    <property type="entry name" value="RIBOSOMAL PROTEIN L30"/>
    <property type="match status" value="1"/>
</dbReference>
<feature type="domain" description="Ribosomal protein eL8/eL30/eS12/Gadd45" evidence="5">
    <location>
        <begin position="4"/>
        <end position="95"/>
    </location>
</feature>
<dbReference type="OrthoDB" id="10759at2157"/>
<dbReference type="Pfam" id="PF01248">
    <property type="entry name" value="Ribosomal_L7Ae"/>
    <property type="match status" value="1"/>
</dbReference>
<dbReference type="Proteomes" id="UP001060771">
    <property type="component" value="Chromosome"/>
</dbReference>